<dbReference type="Gene3D" id="3.40.50.150">
    <property type="entry name" value="Vaccinia Virus protein VP39"/>
    <property type="match status" value="1"/>
</dbReference>
<dbReference type="EMBL" id="JAFEKC020000018">
    <property type="protein sequence ID" value="KAK0509445.1"/>
    <property type="molecule type" value="Genomic_DNA"/>
</dbReference>
<keyword evidence="6" id="KW-1185">Reference proteome</keyword>
<organism evidence="5 6">
    <name type="scientific">Cladonia borealis</name>
    <dbReference type="NCBI Taxonomy" id="184061"/>
    <lineage>
        <taxon>Eukaryota</taxon>
        <taxon>Fungi</taxon>
        <taxon>Dikarya</taxon>
        <taxon>Ascomycota</taxon>
        <taxon>Pezizomycotina</taxon>
        <taxon>Lecanoromycetes</taxon>
        <taxon>OSLEUM clade</taxon>
        <taxon>Lecanoromycetidae</taxon>
        <taxon>Lecanorales</taxon>
        <taxon>Lecanorineae</taxon>
        <taxon>Cladoniaceae</taxon>
        <taxon>Cladonia</taxon>
    </lineage>
</organism>
<sequence>METVNHNFFMEQPIKGARAYYMRNILHDWPDDKCLIILSQLKASMKPGYSKIIINEMVLPDTGITLTAAQLDITMMCAHAAAERTEGQWRHMIDSAGLMIEKIWTKVQEDESILVLVPKPESNGV</sequence>
<evidence type="ECO:0000256" key="3">
    <source>
        <dbReference type="ARBA" id="ARBA00022691"/>
    </source>
</evidence>
<proteinExistence type="predicted"/>
<dbReference type="InterPro" id="IPR029063">
    <property type="entry name" value="SAM-dependent_MTases_sf"/>
</dbReference>
<keyword evidence="2" id="KW-0808">Transferase</keyword>
<name>A0AA39V740_9LECA</name>
<protein>
    <recommendedName>
        <fullName evidence="4">O-methyltransferase C-terminal domain-containing protein</fullName>
    </recommendedName>
</protein>
<comment type="caution">
    <text evidence="5">The sequence shown here is derived from an EMBL/GenBank/DDBJ whole genome shotgun (WGS) entry which is preliminary data.</text>
</comment>
<evidence type="ECO:0000259" key="4">
    <source>
        <dbReference type="Pfam" id="PF00891"/>
    </source>
</evidence>
<dbReference type="AlphaFoldDB" id="A0AA39V740"/>
<dbReference type="PANTHER" id="PTHR43712">
    <property type="entry name" value="PUTATIVE (AFU_ORTHOLOGUE AFUA_4G14580)-RELATED"/>
    <property type="match status" value="1"/>
</dbReference>
<dbReference type="PANTHER" id="PTHR43712:SF1">
    <property type="entry name" value="HYPOTHETICAL O-METHYLTRANSFERASE (EUROFUNG)-RELATED"/>
    <property type="match status" value="1"/>
</dbReference>
<dbReference type="InterPro" id="IPR001077">
    <property type="entry name" value="COMT_C"/>
</dbReference>
<keyword evidence="1" id="KW-0489">Methyltransferase</keyword>
<dbReference type="InterPro" id="IPR016461">
    <property type="entry name" value="COMT-like"/>
</dbReference>
<dbReference type="GO" id="GO:0032259">
    <property type="term" value="P:methylation"/>
    <property type="evidence" value="ECO:0007669"/>
    <property type="project" value="UniProtKB-KW"/>
</dbReference>
<dbReference type="Proteomes" id="UP001166286">
    <property type="component" value="Unassembled WGS sequence"/>
</dbReference>
<feature type="domain" description="O-methyltransferase C-terminal" evidence="4">
    <location>
        <begin position="9"/>
        <end position="97"/>
    </location>
</feature>
<evidence type="ECO:0000313" key="5">
    <source>
        <dbReference type="EMBL" id="KAK0509445.1"/>
    </source>
</evidence>
<dbReference type="SUPFAM" id="SSF53335">
    <property type="entry name" value="S-adenosyl-L-methionine-dependent methyltransferases"/>
    <property type="match status" value="1"/>
</dbReference>
<keyword evidence="3" id="KW-0949">S-adenosyl-L-methionine</keyword>
<gene>
    <name evidence="5" type="ORF">JMJ35_007839</name>
</gene>
<reference evidence="5" key="1">
    <citation type="submission" date="2023-03" db="EMBL/GenBank/DDBJ databases">
        <title>Complete genome of Cladonia borealis.</title>
        <authorList>
            <person name="Park H."/>
        </authorList>
    </citation>
    <scope>NUCLEOTIDE SEQUENCE</scope>
    <source>
        <strain evidence="5">ANT050790</strain>
    </source>
</reference>
<dbReference type="Pfam" id="PF00891">
    <property type="entry name" value="Methyltransf_2"/>
    <property type="match status" value="1"/>
</dbReference>
<dbReference type="PROSITE" id="PS51683">
    <property type="entry name" value="SAM_OMT_II"/>
    <property type="match status" value="1"/>
</dbReference>
<evidence type="ECO:0000256" key="2">
    <source>
        <dbReference type="ARBA" id="ARBA00022679"/>
    </source>
</evidence>
<dbReference type="GO" id="GO:0008171">
    <property type="term" value="F:O-methyltransferase activity"/>
    <property type="evidence" value="ECO:0007669"/>
    <property type="project" value="InterPro"/>
</dbReference>
<accession>A0AA39V740</accession>
<evidence type="ECO:0000313" key="6">
    <source>
        <dbReference type="Proteomes" id="UP001166286"/>
    </source>
</evidence>
<evidence type="ECO:0000256" key="1">
    <source>
        <dbReference type="ARBA" id="ARBA00022603"/>
    </source>
</evidence>